<sequence>MKKRDWILCLCMVLLLTGCGAEQSPAPPPERTADAPPPPAPVSTQAQPPEPAPALSPAPTGETDPPELLYRRTSVLDEETGIRRTTLDPQGLNLSAFFEIPVFPEDTEGYGRINACFEALEESFFSPENDNLLWAWESALEKAAGSDSYLYENYARVLTHTEELLCVSITYEWFMGGVYDYGGDSYTFRTDTGELLKLTDLVEGTEDGLRELILEAVRESEREEGAIYFEKLEEYPLDQFEFYLAGDRVIISFDKYEASYGAYGGFAVELPVELKAQWQD</sequence>
<gene>
    <name evidence="3" type="ORF">H8S62_05555</name>
</gene>
<evidence type="ECO:0000256" key="1">
    <source>
        <dbReference type="SAM" id="MobiDB-lite"/>
    </source>
</evidence>
<dbReference type="Gene3D" id="3.90.640.20">
    <property type="entry name" value="Heat-shock cognate protein, ATPase"/>
    <property type="match status" value="1"/>
</dbReference>
<proteinExistence type="predicted"/>
<dbReference type="EMBL" id="JACOPQ010000003">
    <property type="protein sequence ID" value="MBC5736471.1"/>
    <property type="molecule type" value="Genomic_DNA"/>
</dbReference>
<feature type="region of interest" description="Disordered" evidence="1">
    <location>
        <begin position="22"/>
        <end position="67"/>
    </location>
</feature>
<organism evidence="3 4">
    <name type="scientific">Lawsonibacter faecis</name>
    <dbReference type="NCBI Taxonomy" id="2763052"/>
    <lineage>
        <taxon>Bacteria</taxon>
        <taxon>Bacillati</taxon>
        <taxon>Bacillota</taxon>
        <taxon>Clostridia</taxon>
        <taxon>Eubacteriales</taxon>
        <taxon>Oscillospiraceae</taxon>
        <taxon>Lawsonibacter</taxon>
    </lineage>
</organism>
<dbReference type="PROSITE" id="PS51257">
    <property type="entry name" value="PROKAR_LIPOPROTEIN"/>
    <property type="match status" value="1"/>
</dbReference>
<accession>A0A8J6JBN5</accession>
<evidence type="ECO:0000256" key="2">
    <source>
        <dbReference type="SAM" id="SignalP"/>
    </source>
</evidence>
<name>A0A8J6JBN5_9FIRM</name>
<dbReference type="RefSeq" id="WP_186918739.1">
    <property type="nucleotide sequence ID" value="NZ_JACOPQ010000003.1"/>
</dbReference>
<keyword evidence="4" id="KW-1185">Reference proteome</keyword>
<evidence type="ECO:0000313" key="4">
    <source>
        <dbReference type="Proteomes" id="UP000607645"/>
    </source>
</evidence>
<comment type="caution">
    <text evidence="3">The sequence shown here is derived from an EMBL/GenBank/DDBJ whole genome shotgun (WGS) entry which is preliminary data.</text>
</comment>
<reference evidence="3" key="1">
    <citation type="submission" date="2020-08" db="EMBL/GenBank/DDBJ databases">
        <title>Genome public.</title>
        <authorList>
            <person name="Liu C."/>
            <person name="Sun Q."/>
        </authorList>
    </citation>
    <scope>NUCLEOTIDE SEQUENCE</scope>
    <source>
        <strain evidence="3">NSJ-52</strain>
    </source>
</reference>
<dbReference type="AlphaFoldDB" id="A0A8J6JBN5"/>
<evidence type="ECO:0008006" key="5">
    <source>
        <dbReference type="Google" id="ProtNLM"/>
    </source>
</evidence>
<dbReference type="InterPro" id="IPR037126">
    <property type="entry name" value="PdaC/RsiV-like_sf"/>
</dbReference>
<evidence type="ECO:0000313" key="3">
    <source>
        <dbReference type="EMBL" id="MBC5736471.1"/>
    </source>
</evidence>
<protein>
    <recommendedName>
        <fullName evidence="5">DUF3298 domain-containing protein</fullName>
    </recommendedName>
</protein>
<keyword evidence="2" id="KW-0732">Signal</keyword>
<feature type="signal peptide" evidence="2">
    <location>
        <begin position="1"/>
        <end position="21"/>
    </location>
</feature>
<feature type="chain" id="PRO_5038810928" description="DUF3298 domain-containing protein" evidence="2">
    <location>
        <begin position="22"/>
        <end position="280"/>
    </location>
</feature>
<dbReference type="Proteomes" id="UP000607645">
    <property type="component" value="Unassembled WGS sequence"/>
</dbReference>
<feature type="compositionally biased region" description="Pro residues" evidence="1">
    <location>
        <begin position="25"/>
        <end position="41"/>
    </location>
</feature>